<name>A0A2P2NNK4_RHIMU</name>
<dbReference type="EMBL" id="GGEC01063608">
    <property type="protein sequence ID" value="MBX44092.1"/>
    <property type="molecule type" value="Transcribed_RNA"/>
</dbReference>
<evidence type="ECO:0000313" key="1">
    <source>
        <dbReference type="EMBL" id="MBX44092.1"/>
    </source>
</evidence>
<accession>A0A2P2NNK4</accession>
<sequence length="19" mass="2259">MVSFFLLAVVFVNLNHMYN</sequence>
<protein>
    <submittedName>
        <fullName evidence="1">Uncharacterized protein</fullName>
    </submittedName>
</protein>
<reference evidence="1" key="1">
    <citation type="submission" date="2018-02" db="EMBL/GenBank/DDBJ databases">
        <title>Rhizophora mucronata_Transcriptome.</title>
        <authorList>
            <person name="Meera S.P."/>
            <person name="Sreeshan A."/>
            <person name="Augustine A."/>
        </authorList>
    </citation>
    <scope>NUCLEOTIDE SEQUENCE</scope>
    <source>
        <tissue evidence="1">Leaf</tissue>
    </source>
</reference>
<dbReference type="AlphaFoldDB" id="A0A2P2NNK4"/>
<organism evidence="1">
    <name type="scientific">Rhizophora mucronata</name>
    <name type="common">Asiatic mangrove</name>
    <dbReference type="NCBI Taxonomy" id="61149"/>
    <lineage>
        <taxon>Eukaryota</taxon>
        <taxon>Viridiplantae</taxon>
        <taxon>Streptophyta</taxon>
        <taxon>Embryophyta</taxon>
        <taxon>Tracheophyta</taxon>
        <taxon>Spermatophyta</taxon>
        <taxon>Magnoliopsida</taxon>
        <taxon>eudicotyledons</taxon>
        <taxon>Gunneridae</taxon>
        <taxon>Pentapetalae</taxon>
        <taxon>rosids</taxon>
        <taxon>fabids</taxon>
        <taxon>Malpighiales</taxon>
        <taxon>Rhizophoraceae</taxon>
        <taxon>Rhizophora</taxon>
    </lineage>
</organism>
<proteinExistence type="predicted"/>